<feature type="binding site" evidence="14">
    <location>
        <position position="183"/>
    </location>
    <ligand>
        <name>[4Fe-4S] cluster</name>
        <dbReference type="ChEBI" id="CHEBI:49883"/>
        <label>2</label>
        <note>4Fe-4S-S-AdoMet</note>
    </ligand>
</feature>
<evidence type="ECO:0000259" key="15">
    <source>
        <dbReference type="PROSITE" id="PS50926"/>
    </source>
</evidence>
<feature type="binding site" evidence="14">
    <location>
        <position position="105"/>
    </location>
    <ligand>
        <name>[4Fe-4S] cluster</name>
        <dbReference type="ChEBI" id="CHEBI:49883"/>
        <label>1</label>
    </ligand>
</feature>
<comment type="subcellular location">
    <subcellularLocation>
        <location evidence="14">Cytoplasm</location>
    </subcellularLocation>
</comment>
<dbReference type="FunFam" id="3.80.30.20:FF:000001">
    <property type="entry name" value="tRNA-2-methylthio-N(6)-dimethylallyladenosine synthase 2"/>
    <property type="match status" value="1"/>
</dbReference>
<dbReference type="SUPFAM" id="SSF102114">
    <property type="entry name" value="Radical SAM enzymes"/>
    <property type="match status" value="1"/>
</dbReference>
<dbReference type="EC" id="2.8.4.3" evidence="9 14"/>
<feature type="binding site" evidence="14">
    <location>
        <position position="67"/>
    </location>
    <ligand>
        <name>[4Fe-4S] cluster</name>
        <dbReference type="ChEBI" id="CHEBI:49883"/>
        <label>1</label>
    </ligand>
</feature>
<evidence type="ECO:0000256" key="7">
    <source>
        <dbReference type="ARBA" id="ARBA00023004"/>
    </source>
</evidence>
<keyword evidence="6 14" id="KW-0479">Metal-binding</keyword>
<dbReference type="PROSITE" id="PS50926">
    <property type="entry name" value="TRAM"/>
    <property type="match status" value="1"/>
</dbReference>
<dbReference type="InterPro" id="IPR023404">
    <property type="entry name" value="rSAM_horseshoe"/>
</dbReference>
<feature type="domain" description="TRAM" evidence="15">
    <location>
        <begin position="397"/>
        <end position="465"/>
    </location>
</feature>
<keyword evidence="5 14" id="KW-0819">tRNA processing</keyword>
<evidence type="ECO:0000256" key="8">
    <source>
        <dbReference type="ARBA" id="ARBA00023014"/>
    </source>
</evidence>
<evidence type="ECO:0000256" key="11">
    <source>
        <dbReference type="ARBA" id="ARBA00068570"/>
    </source>
</evidence>
<dbReference type="InterPro" id="IPR038135">
    <property type="entry name" value="Methylthiotransferase_N_sf"/>
</dbReference>
<evidence type="ECO:0000256" key="10">
    <source>
        <dbReference type="ARBA" id="ARBA00051425"/>
    </source>
</evidence>
<evidence type="ECO:0000313" key="18">
    <source>
        <dbReference type="EMBL" id="VYU49363.1"/>
    </source>
</evidence>
<evidence type="ECO:0000256" key="4">
    <source>
        <dbReference type="ARBA" id="ARBA00022691"/>
    </source>
</evidence>
<dbReference type="GO" id="GO:0035597">
    <property type="term" value="F:tRNA-2-methylthio-N(6)-dimethylallyladenosine(37) synthase activity"/>
    <property type="evidence" value="ECO:0007669"/>
    <property type="project" value="UniProtKB-EC"/>
</dbReference>
<accession>A0A6N3FBZ6</accession>
<dbReference type="Pfam" id="PF01938">
    <property type="entry name" value="TRAM"/>
    <property type="match status" value="1"/>
</dbReference>
<evidence type="ECO:0000256" key="13">
    <source>
        <dbReference type="ARBA" id="ARBA00081141"/>
    </source>
</evidence>
<feature type="domain" description="Radical SAM core" evidence="17">
    <location>
        <begin position="165"/>
        <end position="394"/>
    </location>
</feature>
<comment type="subunit">
    <text evidence="14">Monomer.</text>
</comment>
<dbReference type="HAMAP" id="MF_01864">
    <property type="entry name" value="tRNA_metthiotr_MiaB"/>
    <property type="match status" value="1"/>
</dbReference>
<dbReference type="PROSITE" id="PS51449">
    <property type="entry name" value="MTTASE_N"/>
    <property type="match status" value="1"/>
</dbReference>
<comment type="cofactor">
    <cofactor evidence="14">
        <name>[4Fe-4S] cluster</name>
        <dbReference type="ChEBI" id="CHEBI:49883"/>
    </cofactor>
    <text evidence="14">Binds 2 [4Fe-4S] clusters. One cluster is coordinated with 3 cysteines and an exchangeable S-adenosyl-L-methionine.</text>
</comment>
<organism evidence="18">
    <name type="scientific">Eggerthella lenta</name>
    <name type="common">Eubacterium lentum</name>
    <dbReference type="NCBI Taxonomy" id="84112"/>
    <lineage>
        <taxon>Bacteria</taxon>
        <taxon>Bacillati</taxon>
        <taxon>Actinomycetota</taxon>
        <taxon>Coriobacteriia</taxon>
        <taxon>Eggerthellales</taxon>
        <taxon>Eggerthellaceae</taxon>
        <taxon>Eggerthella</taxon>
    </lineage>
</organism>
<keyword evidence="3 14" id="KW-0808">Transferase</keyword>
<proteinExistence type="inferred from homology"/>
<keyword evidence="8 14" id="KW-0411">Iron-sulfur</keyword>
<comment type="similarity">
    <text evidence="14">Belongs to the methylthiotransferase family. MiaB subfamily.</text>
</comment>
<sequence length="473" mass="52081">MPTVPSPRFAENEPMHTPFTNLTFCIRTFGCQMNKHDSERIAGMLEGMGALQVDAIEDADIVAFMTCCVREAADTRLYGQVASLKNVPLRAGTPLSKRIVAVGGCIGQRDGEKLVDELKHLDVVFGTHNLGSLPRLLEAALEEGGHQVEVLDAASSFPTELPTAREHEWAAWLPITIGCNNFCSYCIVPYVRGREKSRPLEDIVAEAERYVAAGVKEITLLGQNVNSYGRDLYGSPRFAQVLDALDQTGIERLRFATSHPKDLNDEVVGRFATLRSLMPALHLPVQSGSDAVLAAMNRRYTRDHYRALVAKLRDDVPDIALSTDIIVGFPGETAKDFEDTYRLVDEVGYHQVFTFIYSKREGTPAASMDDDTPREVIQQRFDRLVDLVQQRAFEANQRDLGSTVDVLVEGASKRDERLLAGKSPKNQTVHAPAPAGVRAEDLAGSTVRVRVDEAKTWYLAGEIVDGPDAADGR</sequence>
<comment type="function">
    <text evidence="1 14">Catalyzes the methylthiolation of N6-(dimethylallyl)adenosine (i(6)A), leading to the formation of 2-methylthio-N6-(dimethylallyl)adenosine (ms(2)i(6)A) at position 37 in tRNAs that read codons beginning with uridine.</text>
</comment>
<dbReference type="SFLD" id="SFLDG01082">
    <property type="entry name" value="B12-binding_domain_containing"/>
    <property type="match status" value="1"/>
</dbReference>
<comment type="catalytic activity">
    <reaction evidence="10 14">
        <text>N(6)-dimethylallyladenosine(37) in tRNA + (sulfur carrier)-SH + AH2 + 2 S-adenosyl-L-methionine = 2-methylsulfanyl-N(6)-dimethylallyladenosine(37) in tRNA + (sulfur carrier)-H + 5'-deoxyadenosine + L-methionine + A + S-adenosyl-L-homocysteine + 2 H(+)</text>
        <dbReference type="Rhea" id="RHEA:37067"/>
        <dbReference type="Rhea" id="RHEA-COMP:10375"/>
        <dbReference type="Rhea" id="RHEA-COMP:10376"/>
        <dbReference type="Rhea" id="RHEA-COMP:14737"/>
        <dbReference type="Rhea" id="RHEA-COMP:14739"/>
        <dbReference type="ChEBI" id="CHEBI:13193"/>
        <dbReference type="ChEBI" id="CHEBI:15378"/>
        <dbReference type="ChEBI" id="CHEBI:17319"/>
        <dbReference type="ChEBI" id="CHEBI:17499"/>
        <dbReference type="ChEBI" id="CHEBI:29917"/>
        <dbReference type="ChEBI" id="CHEBI:57844"/>
        <dbReference type="ChEBI" id="CHEBI:57856"/>
        <dbReference type="ChEBI" id="CHEBI:59789"/>
        <dbReference type="ChEBI" id="CHEBI:64428"/>
        <dbReference type="ChEBI" id="CHEBI:74415"/>
        <dbReference type="ChEBI" id="CHEBI:74417"/>
        <dbReference type="EC" id="2.8.4.3"/>
    </reaction>
</comment>
<reference evidence="18" key="1">
    <citation type="submission" date="2019-11" db="EMBL/GenBank/DDBJ databases">
        <authorList>
            <person name="Feng L."/>
        </authorList>
    </citation>
    <scope>NUCLEOTIDE SEQUENCE</scope>
    <source>
        <strain evidence="18">ElentaLFYP107</strain>
    </source>
</reference>
<dbReference type="SFLD" id="SFLDS00029">
    <property type="entry name" value="Radical_SAM"/>
    <property type="match status" value="1"/>
</dbReference>
<dbReference type="NCBIfam" id="TIGR00089">
    <property type="entry name" value="MiaB/RimO family radical SAM methylthiotransferase"/>
    <property type="match status" value="1"/>
</dbReference>
<dbReference type="PROSITE" id="PS51918">
    <property type="entry name" value="RADICAL_SAM"/>
    <property type="match status" value="1"/>
</dbReference>
<protein>
    <recommendedName>
        <fullName evidence="11 14">tRNA-2-methylthio-N(6)-dimethylallyladenosine synthase</fullName>
        <ecNumber evidence="9 14">2.8.4.3</ecNumber>
    </recommendedName>
    <alternativeName>
        <fullName evidence="13 14">(Dimethylallyl)adenosine tRNA methylthiotransferase MiaB</fullName>
    </alternativeName>
    <alternativeName>
        <fullName evidence="12 14">tRNA-i(6)A37 methylthiotransferase</fullName>
    </alternativeName>
</protein>
<dbReference type="SMART" id="SM00729">
    <property type="entry name" value="Elp3"/>
    <property type="match status" value="1"/>
</dbReference>
<dbReference type="InterPro" id="IPR013848">
    <property type="entry name" value="Methylthiotransferase_N"/>
</dbReference>
<name>A0A6N3FBZ6_EGGLN</name>
<dbReference type="NCBIfam" id="TIGR01574">
    <property type="entry name" value="miaB-methiolase"/>
    <property type="match status" value="1"/>
</dbReference>
<dbReference type="InterPro" id="IPR020612">
    <property type="entry name" value="Methylthiotransferase_CS"/>
</dbReference>
<evidence type="ECO:0000256" key="6">
    <source>
        <dbReference type="ARBA" id="ARBA00022723"/>
    </source>
</evidence>
<dbReference type="InterPro" id="IPR005839">
    <property type="entry name" value="Methylthiotransferase"/>
</dbReference>
<dbReference type="PANTHER" id="PTHR43020">
    <property type="entry name" value="CDK5 REGULATORY SUBUNIT-ASSOCIATED PROTEIN 1"/>
    <property type="match status" value="1"/>
</dbReference>
<dbReference type="SFLD" id="SFLDF00273">
    <property type="entry name" value="(dimethylallyl)adenosine_tRNA"/>
    <property type="match status" value="1"/>
</dbReference>
<dbReference type="SFLD" id="SFLDG01061">
    <property type="entry name" value="methylthiotransferase"/>
    <property type="match status" value="1"/>
</dbReference>
<dbReference type="Gene3D" id="3.80.30.20">
    <property type="entry name" value="tm_1862 like domain"/>
    <property type="match status" value="1"/>
</dbReference>
<dbReference type="InterPro" id="IPR058240">
    <property type="entry name" value="rSAM_sf"/>
</dbReference>
<dbReference type="FunFam" id="3.40.50.12160:FF:000003">
    <property type="entry name" value="CDK5 regulatory subunit-associated protein 1"/>
    <property type="match status" value="1"/>
</dbReference>
<dbReference type="PROSITE" id="PS01278">
    <property type="entry name" value="MTTASE_RADICAL"/>
    <property type="match status" value="1"/>
</dbReference>
<dbReference type="InterPro" id="IPR006638">
    <property type="entry name" value="Elp3/MiaA/NifB-like_rSAM"/>
</dbReference>
<dbReference type="GO" id="GO:0046872">
    <property type="term" value="F:metal ion binding"/>
    <property type="evidence" value="ECO:0007669"/>
    <property type="project" value="UniProtKB-KW"/>
</dbReference>
<dbReference type="EMBL" id="CACRTT010000032">
    <property type="protein sequence ID" value="VYU49363.1"/>
    <property type="molecule type" value="Genomic_DNA"/>
</dbReference>
<evidence type="ECO:0000259" key="17">
    <source>
        <dbReference type="PROSITE" id="PS51918"/>
    </source>
</evidence>
<evidence type="ECO:0000256" key="12">
    <source>
        <dbReference type="ARBA" id="ARBA00080698"/>
    </source>
</evidence>
<keyword evidence="4 14" id="KW-0949">S-adenosyl-L-methionine</keyword>
<gene>
    <name evidence="14 18" type="primary">miaB</name>
    <name evidence="18" type="ORF">ELLFYP107_00660</name>
</gene>
<feature type="binding site" evidence="14">
    <location>
        <position position="179"/>
    </location>
    <ligand>
        <name>[4Fe-4S] cluster</name>
        <dbReference type="ChEBI" id="CHEBI:49883"/>
        <label>2</label>
        <note>4Fe-4S-S-AdoMet</note>
    </ligand>
</feature>
<dbReference type="Pfam" id="PF00919">
    <property type="entry name" value="UPF0004"/>
    <property type="match status" value="1"/>
</dbReference>
<dbReference type="PANTHER" id="PTHR43020:SF2">
    <property type="entry name" value="MITOCHONDRIAL TRNA METHYLTHIOTRANSFERASE CDK5RAP1"/>
    <property type="match status" value="1"/>
</dbReference>
<dbReference type="InterPro" id="IPR002792">
    <property type="entry name" value="TRAM_dom"/>
</dbReference>
<dbReference type="CDD" id="cd01335">
    <property type="entry name" value="Radical_SAM"/>
    <property type="match status" value="1"/>
</dbReference>
<evidence type="ECO:0000256" key="2">
    <source>
        <dbReference type="ARBA" id="ARBA00022485"/>
    </source>
</evidence>
<evidence type="ECO:0000256" key="9">
    <source>
        <dbReference type="ARBA" id="ARBA00033765"/>
    </source>
</evidence>
<feature type="domain" description="MTTase N-terminal" evidence="16">
    <location>
        <begin position="22"/>
        <end position="142"/>
    </location>
</feature>
<evidence type="ECO:0000256" key="5">
    <source>
        <dbReference type="ARBA" id="ARBA00022694"/>
    </source>
</evidence>
<dbReference type="Gene3D" id="3.40.50.12160">
    <property type="entry name" value="Methylthiotransferase, N-terminal domain"/>
    <property type="match status" value="1"/>
</dbReference>
<dbReference type="GO" id="GO:0051539">
    <property type="term" value="F:4 iron, 4 sulfur cluster binding"/>
    <property type="evidence" value="ECO:0007669"/>
    <property type="project" value="UniProtKB-UniRule"/>
</dbReference>
<dbReference type="AlphaFoldDB" id="A0A6N3FBZ6"/>
<evidence type="ECO:0000259" key="16">
    <source>
        <dbReference type="PROSITE" id="PS51449"/>
    </source>
</evidence>
<dbReference type="GO" id="GO:0005829">
    <property type="term" value="C:cytosol"/>
    <property type="evidence" value="ECO:0007669"/>
    <property type="project" value="TreeGrafter"/>
</dbReference>
<dbReference type="InterPro" id="IPR006463">
    <property type="entry name" value="MiaB_methiolase"/>
</dbReference>
<evidence type="ECO:0000256" key="14">
    <source>
        <dbReference type="HAMAP-Rule" id="MF_01864"/>
    </source>
</evidence>
<keyword evidence="14" id="KW-0963">Cytoplasm</keyword>
<dbReference type="InterPro" id="IPR007197">
    <property type="entry name" value="rSAM"/>
</dbReference>
<keyword evidence="7 14" id="KW-0408">Iron</keyword>
<feature type="binding site" evidence="14">
    <location>
        <position position="186"/>
    </location>
    <ligand>
        <name>[4Fe-4S] cluster</name>
        <dbReference type="ChEBI" id="CHEBI:49883"/>
        <label>2</label>
        <note>4Fe-4S-S-AdoMet</note>
    </ligand>
</feature>
<evidence type="ECO:0000256" key="3">
    <source>
        <dbReference type="ARBA" id="ARBA00022679"/>
    </source>
</evidence>
<evidence type="ECO:0000256" key="1">
    <source>
        <dbReference type="ARBA" id="ARBA00003234"/>
    </source>
</evidence>
<keyword evidence="2 14" id="KW-0004">4Fe-4S</keyword>
<dbReference type="Pfam" id="PF04055">
    <property type="entry name" value="Radical_SAM"/>
    <property type="match status" value="1"/>
</dbReference>
<feature type="binding site" evidence="14">
    <location>
        <position position="31"/>
    </location>
    <ligand>
        <name>[4Fe-4S] cluster</name>
        <dbReference type="ChEBI" id="CHEBI:49883"/>
        <label>1</label>
    </ligand>
</feature>